<feature type="compositionally biased region" description="Low complexity" evidence="1">
    <location>
        <begin position="57"/>
        <end position="66"/>
    </location>
</feature>
<evidence type="ECO:0000256" key="1">
    <source>
        <dbReference type="SAM" id="MobiDB-lite"/>
    </source>
</evidence>
<name>A0A8I0PCJ3_9ACTN</name>
<feature type="compositionally biased region" description="Low complexity" evidence="1">
    <location>
        <begin position="1"/>
        <end position="40"/>
    </location>
</feature>
<feature type="compositionally biased region" description="Basic residues" evidence="1">
    <location>
        <begin position="41"/>
        <end position="56"/>
    </location>
</feature>
<proteinExistence type="predicted"/>
<feature type="compositionally biased region" description="Low complexity" evidence="1">
    <location>
        <begin position="108"/>
        <end position="126"/>
    </location>
</feature>
<protein>
    <submittedName>
        <fullName evidence="2">Uncharacterized protein</fullName>
    </submittedName>
</protein>
<sequence length="250" mass="27768">MAPGCWSPAASGSSSSATACARTASGRSPATGRTRIGTARRSARPSRCRRRARRCSRPGSGSCRRSVSAWRQPSVSRSHAYRPARRGKLIGARSELTCSPRARGSAWRTRPTRTSRPISTSPSPSRGIATDLRLVMGDKAVRQPRTPRSRKIDMSRAARPYRRSVGSQIPWPNLTADGHSAADWPRFRDRMVALSHSSCRILPRCRSCWRILIAARAERRRLLRLRGSSCFSRPGLPPRHVRDFCESQVV</sequence>
<accession>A0A8I0PCJ3</accession>
<feature type="compositionally biased region" description="Basic residues" evidence="1">
    <location>
        <begin position="79"/>
        <end position="88"/>
    </location>
</feature>
<keyword evidence="3" id="KW-1185">Reference proteome</keyword>
<reference evidence="2 3" key="1">
    <citation type="submission" date="2020-10" db="EMBL/GenBank/DDBJ databases">
        <title>Sequencing the genomes of 1000 actinobacteria strains.</title>
        <authorList>
            <person name="Klenk H.-P."/>
        </authorList>
    </citation>
    <scope>NUCLEOTIDE SEQUENCE [LARGE SCALE GENOMIC DNA]</scope>
    <source>
        <strain evidence="2 3">DSM 41803</strain>
    </source>
</reference>
<dbReference type="AlphaFoldDB" id="A0A8I0PCJ3"/>
<feature type="region of interest" description="Disordered" evidence="1">
    <location>
        <begin position="1"/>
        <end position="128"/>
    </location>
</feature>
<comment type="caution">
    <text evidence="2">The sequence shown here is derived from an EMBL/GenBank/DDBJ whole genome shotgun (WGS) entry which is preliminary data.</text>
</comment>
<gene>
    <name evidence="2" type="ORF">H4687_006069</name>
</gene>
<dbReference type="EMBL" id="JADBGF010000001">
    <property type="protein sequence ID" value="MBE1599940.1"/>
    <property type="molecule type" value="Genomic_DNA"/>
</dbReference>
<organism evidence="2 3">
    <name type="scientific">Streptomyces stelliscabiei</name>
    <dbReference type="NCBI Taxonomy" id="146820"/>
    <lineage>
        <taxon>Bacteria</taxon>
        <taxon>Bacillati</taxon>
        <taxon>Actinomycetota</taxon>
        <taxon>Actinomycetes</taxon>
        <taxon>Kitasatosporales</taxon>
        <taxon>Streptomycetaceae</taxon>
        <taxon>Streptomyces</taxon>
    </lineage>
</organism>
<evidence type="ECO:0000313" key="3">
    <source>
        <dbReference type="Proteomes" id="UP000629287"/>
    </source>
</evidence>
<evidence type="ECO:0000313" key="2">
    <source>
        <dbReference type="EMBL" id="MBE1599940.1"/>
    </source>
</evidence>
<dbReference type="Proteomes" id="UP000629287">
    <property type="component" value="Unassembled WGS sequence"/>
</dbReference>